<sequence>MLRNASDSISANFDKQDPFLSTAYPTAYNRSRPSFLDSIGVQRALPAEAPYIEPSKASNKLFGSSNPESSSVQQPNQQSTQNNVVDNSVIAGRQEYNSEKGPYDNSIHPDSLPSKDEKGLQYGNQMFQDFTSHEKDDGFASLEQLIEDLTTEKFSLQRTLEKSQELAQNLATDNSALTDKFNQQAHVISQLTSDMERLQDEIQAQLLALETIRSEYANAQLECNAADERGKVLAAEVILLEDKALKLRSNELKLQKEVEGLNSEISSYKRKVSSLEKERQHLQSTVEALQEEKKLLHSKLRNIPASEKVNVREKPSVDKRDASTATEDLDTGESSSSQTLTSTSDPLQDVGTSVSQFNNISDLPSFGEASSSIPDDQLRMIDNINSLMSELAVEREELMRALRIESSNCSKLKELNKDLTQKLETQTQRLELLTSERMANQNVLARPVDTHFNDATMYADEEDKVVVRVLGWITKLFPGGPKRRTSKLH</sequence>
<dbReference type="Gene3D" id="1.10.287.1490">
    <property type="match status" value="1"/>
</dbReference>
<protein>
    <submittedName>
        <fullName evidence="3">Predicted protein</fullName>
    </submittedName>
</protein>
<feature type="coiled-coil region" evidence="1">
    <location>
        <begin position="381"/>
        <end position="436"/>
    </location>
</feature>
<feature type="compositionally biased region" description="Low complexity" evidence="2">
    <location>
        <begin position="334"/>
        <end position="344"/>
    </location>
</feature>
<proteinExistence type="evidence at transcript level"/>
<name>F2CRS7_HORVV</name>
<feature type="region of interest" description="Disordered" evidence="2">
    <location>
        <begin position="306"/>
        <end position="352"/>
    </location>
</feature>
<dbReference type="EMBL" id="AK354329">
    <property type="protein sequence ID" value="BAJ85548.1"/>
    <property type="molecule type" value="mRNA"/>
</dbReference>
<dbReference type="AlphaFoldDB" id="F2CRS7"/>
<evidence type="ECO:0000256" key="2">
    <source>
        <dbReference type="SAM" id="MobiDB-lite"/>
    </source>
</evidence>
<feature type="compositionally biased region" description="Basic and acidic residues" evidence="2">
    <location>
        <begin position="309"/>
        <end position="322"/>
    </location>
</feature>
<accession>F2CRS7</accession>
<keyword evidence="1" id="KW-0175">Coiled coil</keyword>
<dbReference type="PANTHER" id="PTHR47490:SF2">
    <property type="entry name" value="PROTEIN BLISTER"/>
    <property type="match status" value="1"/>
</dbReference>
<evidence type="ECO:0000256" key="1">
    <source>
        <dbReference type="SAM" id="Coils"/>
    </source>
</evidence>
<dbReference type="PANTHER" id="PTHR47490">
    <property type="entry name" value="PROTEIN BLISTER"/>
    <property type="match status" value="1"/>
</dbReference>
<dbReference type="InterPro" id="IPR044194">
    <property type="entry name" value="BLISTER"/>
</dbReference>
<feature type="region of interest" description="Disordered" evidence="2">
    <location>
        <begin position="57"/>
        <end position="83"/>
    </location>
</feature>
<feature type="region of interest" description="Disordered" evidence="2">
    <location>
        <begin position="97"/>
        <end position="116"/>
    </location>
</feature>
<reference evidence="3" key="1">
    <citation type="journal article" date="2011" name="Plant Physiol.">
        <title>Comprehensive sequence analysis of 24,783 barley full-length cDNAs derived from 12 clone libraries.</title>
        <authorList>
            <person name="Matsumoto T."/>
            <person name="Tanaka T."/>
            <person name="Sakai H."/>
            <person name="Amano N."/>
            <person name="Kanamori H."/>
            <person name="Kurita K."/>
            <person name="Kikuta A."/>
            <person name="Kamiya K."/>
            <person name="Yamamoto M."/>
            <person name="Ikawa H."/>
            <person name="Fujii N."/>
            <person name="Hori K."/>
            <person name="Itoh T."/>
            <person name="Sato K."/>
        </authorList>
    </citation>
    <scope>NUCLEOTIDE SEQUENCE</scope>
    <source>
        <tissue evidence="3">Shoot</tissue>
    </source>
</reference>
<organism evidence="3">
    <name type="scientific">Hordeum vulgare subsp. vulgare</name>
    <name type="common">Domesticated barley</name>
    <dbReference type="NCBI Taxonomy" id="112509"/>
    <lineage>
        <taxon>Eukaryota</taxon>
        <taxon>Viridiplantae</taxon>
        <taxon>Streptophyta</taxon>
        <taxon>Embryophyta</taxon>
        <taxon>Tracheophyta</taxon>
        <taxon>Spermatophyta</taxon>
        <taxon>Magnoliopsida</taxon>
        <taxon>Liliopsida</taxon>
        <taxon>Poales</taxon>
        <taxon>Poaceae</taxon>
        <taxon>BOP clade</taxon>
        <taxon>Pooideae</taxon>
        <taxon>Triticodae</taxon>
        <taxon>Triticeae</taxon>
        <taxon>Hordeinae</taxon>
        <taxon>Hordeum</taxon>
    </lineage>
</organism>
<feature type="coiled-coil region" evidence="1">
    <location>
        <begin position="146"/>
        <end position="299"/>
    </location>
</feature>
<dbReference type="GO" id="GO:0040008">
    <property type="term" value="P:regulation of growth"/>
    <property type="evidence" value="ECO:0007669"/>
    <property type="project" value="InterPro"/>
</dbReference>
<evidence type="ECO:0000313" key="3">
    <source>
        <dbReference type="EMBL" id="BAJ85548.1"/>
    </source>
</evidence>